<feature type="transmembrane region" description="Helical" evidence="2">
    <location>
        <begin position="17"/>
        <end position="42"/>
    </location>
</feature>
<accession>A0A9Q0X0A6</accession>
<dbReference type="InterPro" id="IPR008480">
    <property type="entry name" value="DUF761_pln"/>
</dbReference>
<keyword evidence="2" id="KW-1133">Transmembrane helix</keyword>
<organism evidence="4 5">
    <name type="scientific">Salix koriyanagi</name>
    <dbReference type="NCBI Taxonomy" id="2511006"/>
    <lineage>
        <taxon>Eukaryota</taxon>
        <taxon>Viridiplantae</taxon>
        <taxon>Streptophyta</taxon>
        <taxon>Embryophyta</taxon>
        <taxon>Tracheophyta</taxon>
        <taxon>Spermatophyta</taxon>
        <taxon>Magnoliopsida</taxon>
        <taxon>eudicotyledons</taxon>
        <taxon>Gunneridae</taxon>
        <taxon>Pentapetalae</taxon>
        <taxon>rosids</taxon>
        <taxon>fabids</taxon>
        <taxon>Malpighiales</taxon>
        <taxon>Salicaceae</taxon>
        <taxon>Saliceae</taxon>
        <taxon>Salix</taxon>
    </lineage>
</organism>
<keyword evidence="5" id="KW-1185">Reference proteome</keyword>
<keyword evidence="2" id="KW-0472">Membrane</keyword>
<feature type="transmembrane region" description="Helical" evidence="2">
    <location>
        <begin position="62"/>
        <end position="80"/>
    </location>
</feature>
<feature type="region of interest" description="Disordered" evidence="1">
    <location>
        <begin position="173"/>
        <end position="281"/>
    </location>
</feature>
<dbReference type="Proteomes" id="UP001151752">
    <property type="component" value="Chromosome 16"/>
</dbReference>
<gene>
    <name evidence="4" type="ORF">OIU74_000528</name>
</gene>
<feature type="domain" description="DUF4408" evidence="3">
    <location>
        <begin position="48"/>
        <end position="80"/>
    </location>
</feature>
<dbReference type="InterPro" id="IPR025520">
    <property type="entry name" value="DUF4408"/>
</dbReference>
<dbReference type="Pfam" id="PF14364">
    <property type="entry name" value="DUF4408"/>
    <property type="match status" value="1"/>
</dbReference>
<dbReference type="Pfam" id="PF05553">
    <property type="entry name" value="DUF761"/>
    <property type="match status" value="1"/>
</dbReference>
<dbReference type="PANTHER" id="PTHR33098:SF117">
    <property type="entry name" value="COTTON FIBER (DUF761)"/>
    <property type="match status" value="1"/>
</dbReference>
<reference evidence="4" key="1">
    <citation type="submission" date="2022-11" db="EMBL/GenBank/DDBJ databases">
        <authorList>
            <person name="Hyden B.L."/>
            <person name="Feng K."/>
            <person name="Yates T."/>
            <person name="Jawdy S."/>
            <person name="Smart L.B."/>
            <person name="Muchero W."/>
        </authorList>
    </citation>
    <scope>NUCLEOTIDE SEQUENCE</scope>
    <source>
        <tissue evidence="4">Shoot tip</tissue>
    </source>
</reference>
<dbReference type="EMBL" id="JAPFFM010000001">
    <property type="protein sequence ID" value="KAJ6776364.1"/>
    <property type="molecule type" value="Genomic_DNA"/>
</dbReference>
<dbReference type="PANTHER" id="PTHR33098">
    <property type="entry name" value="COTTON FIBER (DUF761)"/>
    <property type="match status" value="1"/>
</dbReference>
<dbReference type="AlphaFoldDB" id="A0A9Q0X0A6"/>
<reference evidence="4" key="2">
    <citation type="journal article" date="2023" name="Int. J. Mol. Sci.">
        <title>De Novo Assembly and Annotation of 11 Diverse Shrub Willow (Salix) Genomes Reveals Novel Gene Organization in Sex-Linked Regions.</title>
        <authorList>
            <person name="Hyden B."/>
            <person name="Feng K."/>
            <person name="Yates T.B."/>
            <person name="Jawdy S."/>
            <person name="Cereghino C."/>
            <person name="Smart L.B."/>
            <person name="Muchero W."/>
        </authorList>
    </citation>
    <scope>NUCLEOTIDE SEQUENCE</scope>
    <source>
        <tissue evidence="4">Shoot tip</tissue>
    </source>
</reference>
<feature type="compositionally biased region" description="Basic and acidic residues" evidence="1">
    <location>
        <begin position="225"/>
        <end position="255"/>
    </location>
</feature>
<protein>
    <submittedName>
        <fullName evidence="4">COTTON FIBER EXPRESSED PROTEIN 1-LIKE PROTEIN</fullName>
    </submittedName>
</protein>
<keyword evidence="2" id="KW-0812">Transmembrane</keyword>
<evidence type="ECO:0000259" key="3">
    <source>
        <dbReference type="Pfam" id="PF14364"/>
    </source>
</evidence>
<evidence type="ECO:0000313" key="5">
    <source>
        <dbReference type="Proteomes" id="UP001151752"/>
    </source>
</evidence>
<comment type="caution">
    <text evidence="4">The sequence shown here is derived from an EMBL/GenBank/DDBJ whole genome shotgun (WGS) entry which is preliminary data.</text>
</comment>
<name>A0A9Q0X0A6_9ROSI</name>
<proteinExistence type="predicted"/>
<sequence>MALPASSSGNLMLSLKVVLISAGVLSLAVILRLSVLPVVAVFAVSELPILYSSVLSWLQPPYLYVTINCIIISILASSKLQLQKPAGREQQVPLPSPADLIAPPVQVADQEENVTVRVRSGHDNDAFVVSNDQYGSDYQDLDVEDCTVESSKAAPSMELSFEKEKPSVFARLGRRKSLKSTPEGSASAAPAALGVSKPKRDDTLESTWRTITDGRPMPITRHLKKSDTWDTHVRQDDSCPPKLTKKSETFNDRSSSRRPKKLARSPQGSGKLGREPSLSQDELNKRVDAFIKKFNEEMRLQRQESLNQYQEMIGRGAY</sequence>
<evidence type="ECO:0000256" key="1">
    <source>
        <dbReference type="SAM" id="MobiDB-lite"/>
    </source>
</evidence>
<evidence type="ECO:0000256" key="2">
    <source>
        <dbReference type="SAM" id="Phobius"/>
    </source>
</evidence>
<evidence type="ECO:0000313" key="4">
    <source>
        <dbReference type="EMBL" id="KAJ6776364.1"/>
    </source>
</evidence>